<evidence type="ECO:0000313" key="1">
    <source>
        <dbReference type="EMBL" id="KAL3964177.1"/>
    </source>
</evidence>
<evidence type="ECO:0000313" key="2">
    <source>
        <dbReference type="Proteomes" id="UP001638806"/>
    </source>
</evidence>
<proteinExistence type="predicted"/>
<keyword evidence="2" id="KW-1185">Reference proteome</keyword>
<organism evidence="1 2">
    <name type="scientific">Purpureocillium lilacinum</name>
    <name type="common">Paecilomyces lilacinus</name>
    <dbReference type="NCBI Taxonomy" id="33203"/>
    <lineage>
        <taxon>Eukaryota</taxon>
        <taxon>Fungi</taxon>
        <taxon>Dikarya</taxon>
        <taxon>Ascomycota</taxon>
        <taxon>Pezizomycotina</taxon>
        <taxon>Sordariomycetes</taxon>
        <taxon>Hypocreomycetidae</taxon>
        <taxon>Hypocreales</taxon>
        <taxon>Ophiocordycipitaceae</taxon>
        <taxon>Purpureocillium</taxon>
    </lineage>
</organism>
<accession>A0ACC4E6C6</accession>
<gene>
    <name evidence="1" type="ORF">ACCO45_001181</name>
</gene>
<name>A0ACC4E6C6_PURLI</name>
<dbReference type="Proteomes" id="UP001638806">
    <property type="component" value="Unassembled WGS sequence"/>
</dbReference>
<protein>
    <submittedName>
        <fullName evidence="1">Uncharacterized protein</fullName>
    </submittedName>
</protein>
<comment type="caution">
    <text evidence="1">The sequence shown here is derived from an EMBL/GenBank/DDBJ whole genome shotgun (WGS) entry which is preliminary data.</text>
</comment>
<sequence length="154" mass="16816">MKQRANAGRWLACVWCVASSKRCKCPAAVRTRNAAQAHFSRSMPVRRRTDSPSALAWSGLGEDDGDPALEVFSNSRPPSPFIDDRHPALSLRLPGHVSVRSTEMPPIVNFTVDSSQPIPRTTLSPSTSATSNRAPAPVQSFSIYAPFRRLADKT</sequence>
<reference evidence="1" key="1">
    <citation type="submission" date="2024-12" db="EMBL/GenBank/DDBJ databases">
        <title>Comparative genomics and development of molecular markers within Purpureocillium lilacinum and among Purpureocillium species.</title>
        <authorList>
            <person name="Yeh Z.-Y."/>
            <person name="Ni N.-T."/>
            <person name="Lo P.-H."/>
            <person name="Mushyakhwo K."/>
            <person name="Lin C.-F."/>
            <person name="Nai Y.-S."/>
        </authorList>
    </citation>
    <scope>NUCLEOTIDE SEQUENCE</scope>
    <source>
        <strain evidence="1">NCHU-NPUST-175</strain>
    </source>
</reference>
<dbReference type="EMBL" id="JBGNUJ010000002">
    <property type="protein sequence ID" value="KAL3964177.1"/>
    <property type="molecule type" value="Genomic_DNA"/>
</dbReference>